<accession>A0A1G7UK25</accession>
<dbReference type="AlphaFoldDB" id="A0A1H0J4U4"/>
<evidence type="ECO:0000313" key="7">
    <source>
        <dbReference type="EMBL" id="SDO38746.1"/>
    </source>
</evidence>
<comment type="subcellular location">
    <subcellularLocation>
        <location evidence="5">Cell membrane</location>
        <topology evidence="5">Multi-pass membrane protein</topology>
    </subcellularLocation>
    <subcellularLocation>
        <location evidence="1">Membrane</location>
        <topology evidence="1">Multi-pass membrane protein</topology>
    </subcellularLocation>
</comment>
<feature type="transmembrane region" description="Helical" evidence="5">
    <location>
        <begin position="41"/>
        <end position="61"/>
    </location>
</feature>
<dbReference type="EMBL" id="FNCQ01000004">
    <property type="protein sequence ID" value="SDG47708.1"/>
    <property type="molecule type" value="Genomic_DNA"/>
</dbReference>
<dbReference type="Pfam" id="PF00902">
    <property type="entry name" value="TatC"/>
    <property type="match status" value="1"/>
</dbReference>
<evidence type="ECO:0000313" key="9">
    <source>
        <dbReference type="Proteomes" id="UP000199134"/>
    </source>
</evidence>
<dbReference type="GO" id="GO:0033281">
    <property type="term" value="C:TAT protein transport complex"/>
    <property type="evidence" value="ECO:0007669"/>
    <property type="project" value="UniProtKB-UniRule"/>
</dbReference>
<dbReference type="HAMAP" id="MF_00902">
    <property type="entry name" value="TatC"/>
    <property type="match status" value="1"/>
</dbReference>
<reference evidence="6 9" key="1">
    <citation type="submission" date="2016-10" db="EMBL/GenBank/DDBJ databases">
        <authorList>
            <person name="de Groot N.N."/>
        </authorList>
    </citation>
    <scope>NUCLEOTIDE SEQUENCE [LARGE SCALE GENOMIC DNA]</scope>
    <source>
        <strain evidence="9">BP1-145</strain>
        <strain evidence="6">BP1-148</strain>
    </source>
</reference>
<protein>
    <recommendedName>
        <fullName evidence="5">Sec-independent protein translocase protein TatC</fullName>
    </recommendedName>
</protein>
<dbReference type="PANTHER" id="PTHR30371">
    <property type="entry name" value="SEC-INDEPENDENT PROTEIN TRANSLOCASE PROTEIN TATC"/>
    <property type="match status" value="1"/>
</dbReference>
<keyword evidence="8" id="KW-1185">Reference proteome</keyword>
<dbReference type="Proteomes" id="UP000199134">
    <property type="component" value="Unassembled WGS sequence"/>
</dbReference>
<dbReference type="PRINTS" id="PR01840">
    <property type="entry name" value="TATCFAMILY"/>
</dbReference>
<dbReference type="GO" id="GO:0009977">
    <property type="term" value="F:proton motive force dependent protein transmembrane transporter activity"/>
    <property type="evidence" value="ECO:0007669"/>
    <property type="project" value="TreeGrafter"/>
</dbReference>
<comment type="caution">
    <text evidence="5">Lacks conserved residue(s) required for the propagation of feature annotation.</text>
</comment>
<evidence type="ECO:0000256" key="2">
    <source>
        <dbReference type="ARBA" id="ARBA00022692"/>
    </source>
</evidence>
<evidence type="ECO:0000256" key="3">
    <source>
        <dbReference type="ARBA" id="ARBA00022989"/>
    </source>
</evidence>
<dbReference type="GO" id="GO:0043953">
    <property type="term" value="P:protein transport by the Tat complex"/>
    <property type="evidence" value="ECO:0007669"/>
    <property type="project" value="UniProtKB-UniRule"/>
</dbReference>
<dbReference type="NCBIfam" id="TIGR00945">
    <property type="entry name" value="tatC"/>
    <property type="match status" value="1"/>
</dbReference>
<feature type="transmembrane region" description="Helical" evidence="5">
    <location>
        <begin position="81"/>
        <end position="104"/>
    </location>
</feature>
<accession>A0A1H0J4U4</accession>
<evidence type="ECO:0000256" key="4">
    <source>
        <dbReference type="ARBA" id="ARBA00023136"/>
    </source>
</evidence>
<comment type="function">
    <text evidence="5">Part of the twin-arginine translocation (Tat) system that transports large folded proteins containing a characteristic twin-arginine motif in their signal peptide across membranes.</text>
</comment>
<dbReference type="RefSeq" id="WP_091815776.1">
    <property type="nucleotide sequence ID" value="NZ_FNCQ01000004.1"/>
</dbReference>
<dbReference type="EMBL" id="FNIW01000018">
    <property type="protein sequence ID" value="SDO38746.1"/>
    <property type="molecule type" value="Genomic_DNA"/>
</dbReference>
<feature type="transmembrane region" description="Helical" evidence="5">
    <location>
        <begin position="168"/>
        <end position="189"/>
    </location>
</feature>
<dbReference type="InterPro" id="IPR002033">
    <property type="entry name" value="TatC"/>
</dbReference>
<sequence>MNNSEPVTFWQHLDVLRWVILRSLVVTTIFGIAAFCMKDRLFAVVLAPRTSEFITFQWLGVEPFSIHLMNTGLTEQFMTHMRVAIYAGLLCAAPYVIFELFRFVSPGLYQNERRAAFWVVTTGYLMFILGTLLNYFLIFPLTVRFLGTYQVSAEVENMLTLQSYTDTLVSMSLIMGVIFELPIVCAILGRLHLISSSLMSRYRRHAIVAILVIAAIITPTTDIFTLLVVSLPIWLLYEFSILVVKLIR</sequence>
<organism evidence="7 9">
    <name type="scientific">Prevotella communis</name>
    <dbReference type="NCBI Taxonomy" id="2913614"/>
    <lineage>
        <taxon>Bacteria</taxon>
        <taxon>Pseudomonadati</taxon>
        <taxon>Bacteroidota</taxon>
        <taxon>Bacteroidia</taxon>
        <taxon>Bacteroidales</taxon>
        <taxon>Prevotellaceae</taxon>
        <taxon>Prevotella</taxon>
    </lineage>
</organism>
<evidence type="ECO:0000313" key="6">
    <source>
        <dbReference type="EMBL" id="SDG47708.1"/>
    </source>
</evidence>
<keyword evidence="2 5" id="KW-0812">Transmembrane</keyword>
<dbReference type="PANTHER" id="PTHR30371:SF0">
    <property type="entry name" value="SEC-INDEPENDENT PROTEIN TRANSLOCASE PROTEIN TATC, CHLOROPLASTIC-RELATED"/>
    <property type="match status" value="1"/>
</dbReference>
<gene>
    <name evidence="5" type="primary">tatC</name>
    <name evidence="7" type="ORF">SAMN04487900_11828</name>
    <name evidence="6" type="ORF">SAMN04487901_104154</name>
</gene>
<proteinExistence type="inferred from homology"/>
<keyword evidence="4 5" id="KW-0472">Membrane</keyword>
<evidence type="ECO:0000256" key="5">
    <source>
        <dbReference type="HAMAP-Rule" id="MF_00902"/>
    </source>
</evidence>
<dbReference type="GO" id="GO:0065002">
    <property type="term" value="P:intracellular protein transmembrane transport"/>
    <property type="evidence" value="ECO:0007669"/>
    <property type="project" value="TreeGrafter"/>
</dbReference>
<feature type="transmembrane region" description="Helical" evidence="5">
    <location>
        <begin position="15"/>
        <end position="34"/>
    </location>
</feature>
<evidence type="ECO:0000313" key="8">
    <source>
        <dbReference type="Proteomes" id="UP000198779"/>
    </source>
</evidence>
<keyword evidence="5" id="KW-0653">Protein transport</keyword>
<feature type="transmembrane region" description="Helical" evidence="5">
    <location>
        <begin position="116"/>
        <end position="138"/>
    </location>
</feature>
<evidence type="ECO:0000256" key="1">
    <source>
        <dbReference type="ARBA" id="ARBA00004141"/>
    </source>
</evidence>
<comment type="similarity">
    <text evidence="5">Belongs to the TatC family.</text>
</comment>
<keyword evidence="5" id="KW-1003">Cell membrane</keyword>
<keyword evidence="5" id="KW-0813">Transport</keyword>
<reference evidence="7 8" key="2">
    <citation type="submission" date="2016-10" db="EMBL/GenBank/DDBJ databases">
        <authorList>
            <person name="Varghese N."/>
            <person name="Submissions S."/>
        </authorList>
    </citation>
    <scope>NUCLEOTIDE SEQUENCE</scope>
    <source>
        <strain evidence="7">BP1-145</strain>
        <strain evidence="8">BP1-148</strain>
    </source>
</reference>
<name>A0A1H0J4U4_9BACT</name>
<keyword evidence="3 5" id="KW-1133">Transmembrane helix</keyword>
<dbReference type="OrthoDB" id="9777044at2"/>
<dbReference type="Proteomes" id="UP000198779">
    <property type="component" value="Unassembled WGS sequence"/>
</dbReference>
<dbReference type="STRING" id="645274.SAMN04487901_104154"/>
<keyword evidence="5" id="KW-0811">Translocation</keyword>
<comment type="subunit">
    <text evidence="5">Forms a complex with TatA.</text>
</comment>